<feature type="region of interest" description="Disordered" evidence="1">
    <location>
        <begin position="1"/>
        <end position="21"/>
    </location>
</feature>
<reference evidence="2" key="1">
    <citation type="submission" date="2019-09" db="EMBL/GenBank/DDBJ databases">
        <title>Draft genome information of white flower Hibiscus syriacus.</title>
        <authorList>
            <person name="Kim Y.-M."/>
        </authorList>
    </citation>
    <scope>NUCLEOTIDE SEQUENCE [LARGE SCALE GENOMIC DNA]</scope>
    <source>
        <strain evidence="2">YM2019G1</strain>
    </source>
</reference>
<evidence type="ECO:0000313" key="2">
    <source>
        <dbReference type="EMBL" id="KAE8669481.1"/>
    </source>
</evidence>
<dbReference type="Proteomes" id="UP000436088">
    <property type="component" value="Unassembled WGS sequence"/>
</dbReference>
<gene>
    <name evidence="2" type="ORF">F3Y22_tig00112233pilonHSYRG00002</name>
</gene>
<protein>
    <submittedName>
        <fullName evidence="2">Uncharacterized protein</fullName>
    </submittedName>
</protein>
<sequence>MAVNTLTSLSCSESNDDSNNGPGGCVLICMDCNSAAFRNSEERQISARMGTVPLCPSLFGEAANK</sequence>
<evidence type="ECO:0000313" key="3">
    <source>
        <dbReference type="Proteomes" id="UP000436088"/>
    </source>
</evidence>
<keyword evidence="3" id="KW-1185">Reference proteome</keyword>
<evidence type="ECO:0000256" key="1">
    <source>
        <dbReference type="SAM" id="MobiDB-lite"/>
    </source>
</evidence>
<comment type="caution">
    <text evidence="2">The sequence shown here is derived from an EMBL/GenBank/DDBJ whole genome shotgun (WGS) entry which is preliminary data.</text>
</comment>
<feature type="compositionally biased region" description="Polar residues" evidence="1">
    <location>
        <begin position="1"/>
        <end position="20"/>
    </location>
</feature>
<dbReference type="EMBL" id="VEPZ02001526">
    <property type="protein sequence ID" value="KAE8669481.1"/>
    <property type="molecule type" value="Genomic_DNA"/>
</dbReference>
<organism evidence="2 3">
    <name type="scientific">Hibiscus syriacus</name>
    <name type="common">Rose of Sharon</name>
    <dbReference type="NCBI Taxonomy" id="106335"/>
    <lineage>
        <taxon>Eukaryota</taxon>
        <taxon>Viridiplantae</taxon>
        <taxon>Streptophyta</taxon>
        <taxon>Embryophyta</taxon>
        <taxon>Tracheophyta</taxon>
        <taxon>Spermatophyta</taxon>
        <taxon>Magnoliopsida</taxon>
        <taxon>eudicotyledons</taxon>
        <taxon>Gunneridae</taxon>
        <taxon>Pentapetalae</taxon>
        <taxon>rosids</taxon>
        <taxon>malvids</taxon>
        <taxon>Malvales</taxon>
        <taxon>Malvaceae</taxon>
        <taxon>Malvoideae</taxon>
        <taxon>Hibiscus</taxon>
    </lineage>
</organism>
<name>A0A6A2X3V3_HIBSY</name>
<dbReference type="AlphaFoldDB" id="A0A6A2X3V3"/>
<proteinExistence type="predicted"/>
<accession>A0A6A2X3V3</accession>